<feature type="domain" description="Solute-binding protein family 5" evidence="2">
    <location>
        <begin position="70"/>
        <end position="407"/>
    </location>
</feature>
<dbReference type="GO" id="GO:1904680">
    <property type="term" value="F:peptide transmembrane transporter activity"/>
    <property type="evidence" value="ECO:0007669"/>
    <property type="project" value="TreeGrafter"/>
</dbReference>
<dbReference type="SUPFAM" id="SSF53850">
    <property type="entry name" value="Periplasmic binding protein-like II"/>
    <property type="match status" value="1"/>
</dbReference>
<dbReference type="EMBL" id="FLOC01000006">
    <property type="protein sequence ID" value="SBS29186.1"/>
    <property type="molecule type" value="Genomic_DNA"/>
</dbReference>
<feature type="chain" id="PRO_5008378895" evidence="1">
    <location>
        <begin position="25"/>
        <end position="512"/>
    </location>
</feature>
<proteinExistence type="predicted"/>
<keyword evidence="1" id="KW-0732">Signal</keyword>
<dbReference type="Pfam" id="PF00496">
    <property type="entry name" value="SBP_bac_5"/>
    <property type="match status" value="1"/>
</dbReference>
<dbReference type="GO" id="GO:0030288">
    <property type="term" value="C:outer membrane-bounded periplasmic space"/>
    <property type="evidence" value="ECO:0007669"/>
    <property type="project" value="UniProtKB-ARBA"/>
</dbReference>
<dbReference type="Proteomes" id="UP000092627">
    <property type="component" value="Unassembled WGS sequence"/>
</dbReference>
<evidence type="ECO:0000256" key="1">
    <source>
        <dbReference type="SAM" id="SignalP"/>
    </source>
</evidence>
<dbReference type="InterPro" id="IPR039424">
    <property type="entry name" value="SBP_5"/>
</dbReference>
<dbReference type="Gene3D" id="3.40.190.10">
    <property type="entry name" value="Periplasmic binding protein-like II"/>
    <property type="match status" value="1"/>
</dbReference>
<evidence type="ECO:0000313" key="3">
    <source>
        <dbReference type="EMBL" id="SBS29186.1"/>
    </source>
</evidence>
<evidence type="ECO:0000313" key="4">
    <source>
        <dbReference type="Proteomes" id="UP000092627"/>
    </source>
</evidence>
<evidence type="ECO:0000259" key="2">
    <source>
        <dbReference type="Pfam" id="PF00496"/>
    </source>
</evidence>
<dbReference type="GO" id="GO:0015833">
    <property type="term" value="P:peptide transport"/>
    <property type="evidence" value="ECO:0007669"/>
    <property type="project" value="TreeGrafter"/>
</dbReference>
<protein>
    <submittedName>
        <fullName evidence="3">Periplasmic dipeptide transport protein</fullName>
    </submittedName>
</protein>
<dbReference type="RefSeq" id="WP_067207791.1">
    <property type="nucleotide sequence ID" value="NZ_FLOC01000006.1"/>
</dbReference>
<dbReference type="PANTHER" id="PTHR30290:SF83">
    <property type="entry name" value="ABC TRANSPORTER SUBSTRATE-BINDING PROTEIN"/>
    <property type="match status" value="1"/>
</dbReference>
<keyword evidence="4" id="KW-1185">Reference proteome</keyword>
<dbReference type="CDD" id="cd08490">
    <property type="entry name" value="PBP2_NikA_DppA_OppA_like_3"/>
    <property type="match status" value="1"/>
</dbReference>
<dbReference type="AlphaFoldDB" id="A0A1A8T911"/>
<dbReference type="PIRSF" id="PIRSF002741">
    <property type="entry name" value="MppA"/>
    <property type="match status" value="1"/>
</dbReference>
<dbReference type="STRING" id="295068.MAQ5080_01322"/>
<name>A0A1A8T911_9GAMM</name>
<dbReference type="PROSITE" id="PS51257">
    <property type="entry name" value="PROKAR_LIPOPROTEIN"/>
    <property type="match status" value="1"/>
</dbReference>
<reference evidence="3 4" key="1">
    <citation type="submission" date="2016-06" db="EMBL/GenBank/DDBJ databases">
        <authorList>
            <person name="Kjaerup R.B."/>
            <person name="Dalgaard T.S."/>
            <person name="Juul-Madsen H.R."/>
        </authorList>
    </citation>
    <scope>NUCLEOTIDE SEQUENCE [LARGE SCALE GENOMIC DNA]</scope>
    <source>
        <strain evidence="3 4">CECT 5080</strain>
    </source>
</reference>
<dbReference type="PANTHER" id="PTHR30290">
    <property type="entry name" value="PERIPLASMIC BINDING COMPONENT OF ABC TRANSPORTER"/>
    <property type="match status" value="1"/>
</dbReference>
<dbReference type="GO" id="GO:0043190">
    <property type="term" value="C:ATP-binding cassette (ABC) transporter complex"/>
    <property type="evidence" value="ECO:0007669"/>
    <property type="project" value="InterPro"/>
</dbReference>
<gene>
    <name evidence="3" type="primary">dppA</name>
    <name evidence="3" type="ORF">MAQ5080_01322</name>
</gene>
<feature type="signal peptide" evidence="1">
    <location>
        <begin position="1"/>
        <end position="24"/>
    </location>
</feature>
<dbReference type="InterPro" id="IPR030678">
    <property type="entry name" value="Peptide/Ni-bd"/>
</dbReference>
<dbReference type="Gene3D" id="3.10.105.10">
    <property type="entry name" value="Dipeptide-binding Protein, Domain 3"/>
    <property type="match status" value="1"/>
</dbReference>
<organism evidence="3 4">
    <name type="scientific">Marinomonas aquimarina</name>
    <dbReference type="NCBI Taxonomy" id="295068"/>
    <lineage>
        <taxon>Bacteria</taxon>
        <taxon>Pseudomonadati</taxon>
        <taxon>Pseudomonadota</taxon>
        <taxon>Gammaproteobacteria</taxon>
        <taxon>Oceanospirillales</taxon>
        <taxon>Oceanospirillaceae</taxon>
        <taxon>Marinomonas</taxon>
    </lineage>
</organism>
<accession>A0A1A8T911</accession>
<dbReference type="InterPro" id="IPR000914">
    <property type="entry name" value="SBP_5_dom"/>
</dbReference>
<sequence length="512" mass="56445">MKLIKATALGALTVLACSSTLSSAAPTEQNTVKINAPFEFSSIDPSRSGYVFTRLQVIETLLNVDTQGNLIPGLATDWQILEQGTRWRLSLRDGVVFHNDKPMTPANVVAALKIALQKPGAWQGVPVKDIHVINDHQIDIELNTAYQPLGAVLANYASAILAPEAYAEDGLAQQLIGTGPFSVYELAVPHRAVVEKFDQYWGQKAHVEYARYLTGHRAEARVLQARSGQADIVFGLDPAAVPTLKRLPNLEVVRSDLPRTLVVKVNASQAFLDSVEARQALSYALNRQGIAMAVLRSPEAASAQILPPYMSDWYVADSDSSQNLAKANKLMASLGWQKNSEGWLEQDGQRFEIEMITYADRPELTTVATAIQDQWKQIGVKLNVNITNSSAIPAGHADDSLDTALIARNYGVIADPLGTLIKDIGQEKGGDWGTMNWSNSYVKTTLTELLSETDPSVYRQKAQRIAQAIYDEKPLIPVAYYVQQTAVSKRLQGFRFDPYERSFFLNELTWVK</sequence>